<feature type="transmembrane region" description="Helical" evidence="2">
    <location>
        <begin position="60"/>
        <end position="80"/>
    </location>
</feature>
<organism evidence="4 5">
    <name type="scientific">Nocardioides terrae</name>
    <dbReference type="NCBI Taxonomy" id="574651"/>
    <lineage>
        <taxon>Bacteria</taxon>
        <taxon>Bacillati</taxon>
        <taxon>Actinomycetota</taxon>
        <taxon>Actinomycetes</taxon>
        <taxon>Propionibacteriales</taxon>
        <taxon>Nocardioidaceae</taxon>
        <taxon>Nocardioides</taxon>
    </lineage>
</organism>
<evidence type="ECO:0000256" key="2">
    <source>
        <dbReference type="SAM" id="Phobius"/>
    </source>
</evidence>
<dbReference type="AlphaFoldDB" id="A0A1I1MJ49"/>
<keyword evidence="2" id="KW-0472">Membrane</keyword>
<dbReference type="STRING" id="574651.SAMN04487968_112126"/>
<feature type="domain" description="Transglutaminase-like" evidence="3">
    <location>
        <begin position="497"/>
        <end position="568"/>
    </location>
</feature>
<gene>
    <name evidence="4" type="ORF">SAMN04487968_112126</name>
</gene>
<feature type="transmembrane region" description="Helical" evidence="2">
    <location>
        <begin position="197"/>
        <end position="215"/>
    </location>
</feature>
<keyword evidence="5" id="KW-1185">Reference proteome</keyword>
<dbReference type="RefSeq" id="WP_091125657.1">
    <property type="nucleotide sequence ID" value="NZ_FOLB01000012.1"/>
</dbReference>
<dbReference type="Proteomes" id="UP000198832">
    <property type="component" value="Unassembled WGS sequence"/>
</dbReference>
<keyword evidence="2" id="KW-1133">Transmembrane helix</keyword>
<accession>A0A1I1MJ49</accession>
<dbReference type="Gene3D" id="3.10.620.30">
    <property type="match status" value="1"/>
</dbReference>
<protein>
    <submittedName>
        <fullName evidence="4">Transglutaminase-like superfamily protein</fullName>
    </submittedName>
</protein>
<feature type="transmembrane region" description="Helical" evidence="2">
    <location>
        <begin position="87"/>
        <end position="104"/>
    </location>
</feature>
<dbReference type="Pfam" id="PF01841">
    <property type="entry name" value="Transglut_core"/>
    <property type="match status" value="1"/>
</dbReference>
<name>A0A1I1MJ49_9ACTN</name>
<dbReference type="OrthoDB" id="3651060at2"/>
<dbReference type="InterPro" id="IPR021878">
    <property type="entry name" value="TgpA_N"/>
</dbReference>
<feature type="region of interest" description="Disordered" evidence="1">
    <location>
        <begin position="1"/>
        <end position="24"/>
    </location>
</feature>
<dbReference type="PANTHER" id="PTHR42736">
    <property type="entry name" value="PROTEIN-GLUTAMINE GAMMA-GLUTAMYLTRANSFERASE"/>
    <property type="match status" value="1"/>
</dbReference>
<feature type="transmembrane region" description="Helical" evidence="2">
    <location>
        <begin position="144"/>
        <end position="166"/>
    </location>
</feature>
<dbReference type="InterPro" id="IPR002931">
    <property type="entry name" value="Transglutaminase-like"/>
</dbReference>
<feature type="region of interest" description="Disordered" evidence="1">
    <location>
        <begin position="563"/>
        <end position="611"/>
    </location>
</feature>
<proteinExistence type="predicted"/>
<dbReference type="SUPFAM" id="SSF54001">
    <property type="entry name" value="Cysteine proteinases"/>
    <property type="match status" value="1"/>
</dbReference>
<evidence type="ECO:0000259" key="3">
    <source>
        <dbReference type="SMART" id="SM00460"/>
    </source>
</evidence>
<dbReference type="InterPro" id="IPR038765">
    <property type="entry name" value="Papain-like_cys_pep_sf"/>
</dbReference>
<dbReference type="Pfam" id="PF11992">
    <property type="entry name" value="TgpA_N"/>
    <property type="match status" value="1"/>
</dbReference>
<dbReference type="EMBL" id="FOLB01000012">
    <property type="protein sequence ID" value="SFC85401.1"/>
    <property type="molecule type" value="Genomic_DNA"/>
</dbReference>
<feature type="transmembrane region" description="Helical" evidence="2">
    <location>
        <begin position="227"/>
        <end position="248"/>
    </location>
</feature>
<feature type="transmembrane region" description="Helical" evidence="2">
    <location>
        <begin position="30"/>
        <end position="48"/>
    </location>
</feature>
<evidence type="ECO:0000256" key="1">
    <source>
        <dbReference type="SAM" id="MobiDB-lite"/>
    </source>
</evidence>
<evidence type="ECO:0000313" key="4">
    <source>
        <dbReference type="EMBL" id="SFC85401.1"/>
    </source>
</evidence>
<feature type="transmembrane region" description="Helical" evidence="2">
    <location>
        <begin position="173"/>
        <end position="191"/>
    </location>
</feature>
<dbReference type="InterPro" id="IPR052901">
    <property type="entry name" value="Bact_TGase-like"/>
</dbReference>
<dbReference type="PANTHER" id="PTHR42736:SF1">
    <property type="entry name" value="PROTEIN-GLUTAMINE GAMMA-GLUTAMYLTRANSFERASE"/>
    <property type="match status" value="1"/>
</dbReference>
<dbReference type="SMART" id="SM00460">
    <property type="entry name" value="TGc"/>
    <property type="match status" value="1"/>
</dbReference>
<evidence type="ECO:0000313" key="5">
    <source>
        <dbReference type="Proteomes" id="UP000198832"/>
    </source>
</evidence>
<reference evidence="4 5" key="1">
    <citation type="submission" date="2016-10" db="EMBL/GenBank/DDBJ databases">
        <authorList>
            <person name="de Groot N.N."/>
        </authorList>
    </citation>
    <scope>NUCLEOTIDE SEQUENCE [LARGE SCALE GENOMIC DNA]</scope>
    <source>
        <strain evidence="4 5">CGMCC 1.7056</strain>
    </source>
</reference>
<feature type="transmembrane region" description="Helical" evidence="2">
    <location>
        <begin position="618"/>
        <end position="648"/>
    </location>
</feature>
<sequence>MNDISRSRSRQSRVVSATSSRSRRDTGSPVVVLLDLLLVVGVGVLAAWPFGDAYAGQRWLVAVVGGLLLGALVALAGHALRLGPWSMALLLALGYLVIGPGLAVPDLATSGIGPNATAIRALLHGVVEAWRDSLTAPVPLGRSGALLVVPLVSAMVAGVLAAVLLWRSRWPAAAGLALAALFVTAAAFGDVNTHHAIVRGLALGVALVVWFRLRALRHVQARWVRRALMTSVVVAIAGGVALAAAPAMTSHAERRVLRDYVEPPFNPQDYPSPLSKYRKYVNSDAAKAKPMFSVEGLGKGALVRLATMDYYDGIVWNVAGGPDAASDSGTFRRLRADARAHRGSQKVSVTVLDPDYHDPWVPTVGQTDTIEIAGQPSAAEGGLVYNRETGTMASTTMVRPETTFVMHSQITPQPSREAITGSDADHSVGLPAPKLVPDELVARVKEWQGNDEFTGGAEGAWLLFLADAFKNKGFFSDGDGNVPAGHGFSRLQLLTKTGTQPIGDDEQYAAAMALAAQAMRNLPARVVIGFRTPADSTAAAVTVAGRDMAAWVEVKLADQGWVAFDPTPPDKQILQRPKEDPNDDPQPQVLQPPQTPGEPKEAGANLQQGDGKKSKFDLWGLVGSIAAVALTVGKVALLTSPLWGILLIKLIRRRRRRRATDLTTRLSGAWKEVADRARDLGVKLPYSNTRQENGALLDSRLAGGGSVALASRADAHVFGPDEPDEAEVSAYWADVRTAVKRMRRSQPLWRRPLAWFSPASIPWSQVRRRALGRLRAVASMPSHVAGRLFRRRKKS</sequence>
<keyword evidence="2" id="KW-0812">Transmembrane</keyword>